<dbReference type="EC" id="1.3.1.1" evidence="6"/>
<evidence type="ECO:0000256" key="4">
    <source>
        <dbReference type="ARBA" id="ARBA00049578"/>
    </source>
</evidence>
<comment type="function">
    <text evidence="4">Involved in pyrimidine base degradation. Catalyzes physiologically the reduction of uracil to 5,6-dihydrouracil (DHU) by using NADH as a specific cosubstrate. It also catalyzes the reverse reaction and the reduction of thymine to 5,6-dihydrothymine (DHT).</text>
</comment>
<dbReference type="PANTHER" id="PTHR43073:SF2">
    <property type="entry name" value="DIHYDROPYRIMIDINE DEHYDROGENASE [NADP(+)]"/>
    <property type="match status" value="1"/>
</dbReference>
<dbReference type="Pfam" id="PF01180">
    <property type="entry name" value="DHO_dh"/>
    <property type="match status" value="1"/>
</dbReference>
<gene>
    <name evidence="8" type="ORF">ABIE13_003547</name>
</gene>
<proteinExistence type="predicted"/>
<dbReference type="EMBL" id="JBEPSH010000007">
    <property type="protein sequence ID" value="MET4578431.1"/>
    <property type="molecule type" value="Genomic_DNA"/>
</dbReference>
<organism evidence="8 9">
    <name type="scientific">Ottowia thiooxydans</name>
    <dbReference type="NCBI Taxonomy" id="219182"/>
    <lineage>
        <taxon>Bacteria</taxon>
        <taxon>Pseudomonadati</taxon>
        <taxon>Pseudomonadota</taxon>
        <taxon>Betaproteobacteria</taxon>
        <taxon>Burkholderiales</taxon>
        <taxon>Comamonadaceae</taxon>
        <taxon>Ottowia</taxon>
    </lineage>
</organism>
<accession>A0ABV2QBL7</accession>
<evidence type="ECO:0000313" key="9">
    <source>
        <dbReference type="Proteomes" id="UP001549320"/>
    </source>
</evidence>
<evidence type="ECO:0000256" key="1">
    <source>
        <dbReference type="ARBA" id="ARBA00023002"/>
    </source>
</evidence>
<comment type="catalytic activity">
    <reaction evidence="2">
        <text>5,6-dihydrothymine + NAD(+) = thymine + NADH + H(+)</text>
        <dbReference type="Rhea" id="RHEA:28791"/>
        <dbReference type="ChEBI" id="CHEBI:15378"/>
        <dbReference type="ChEBI" id="CHEBI:17821"/>
        <dbReference type="ChEBI" id="CHEBI:27468"/>
        <dbReference type="ChEBI" id="CHEBI:57540"/>
        <dbReference type="ChEBI" id="CHEBI:57945"/>
        <dbReference type="EC" id="1.3.1.1"/>
    </reaction>
</comment>
<dbReference type="Proteomes" id="UP001549320">
    <property type="component" value="Unassembled WGS sequence"/>
</dbReference>
<dbReference type="PANTHER" id="PTHR43073">
    <property type="entry name" value="DIHYDROPYRIMIDINE DEHYDROGENASE [NADP(+)]"/>
    <property type="match status" value="1"/>
</dbReference>
<feature type="domain" description="Dihydroorotate dehydrogenase catalytic" evidence="7">
    <location>
        <begin position="5"/>
        <end position="310"/>
    </location>
</feature>
<evidence type="ECO:0000256" key="2">
    <source>
        <dbReference type="ARBA" id="ARBA00047685"/>
    </source>
</evidence>
<dbReference type="InterPro" id="IPR013785">
    <property type="entry name" value="Aldolase_TIM"/>
</dbReference>
<evidence type="ECO:0000313" key="8">
    <source>
        <dbReference type="EMBL" id="MET4578431.1"/>
    </source>
</evidence>
<reference evidence="8 9" key="1">
    <citation type="submission" date="2024-06" db="EMBL/GenBank/DDBJ databases">
        <title>Sorghum-associated microbial communities from plants grown in Nebraska, USA.</title>
        <authorList>
            <person name="Schachtman D."/>
        </authorList>
    </citation>
    <scope>NUCLEOTIDE SEQUENCE [LARGE SCALE GENOMIC DNA]</scope>
    <source>
        <strain evidence="8 9">2709</strain>
    </source>
</reference>
<sequence>MADLRIRISSLELKNPVICGSGEHTMTAEGIRAAIASGVGAVVAKSVNESMAAKSQLDKTDYRMVGTDWKPVAWDFNAPPDASIFCRSGLIQKSFDDWMQELIVLDQQAASEGCYVIPSLILSDLEQCAAYAQAVEKMGFRVLEVNIGAPHGDEAAKGAIVLERDASRIETIVKRLRAAVTLPLWIKLTGQSENPALLAEAARNSGADAVILMGRFMGFLPDLDTHKPLLNTSAALGGAWALPLTARCVAMSRKRLGPQFPLLATNGARSGLDVARFLLSGAYAVEMTSLVLMRGYGALAECVQELNAYLDSQGKSASQLIGLAADQLQSYAEQVDRPEIWRKFCPPAQPGTPSAEVPY</sequence>
<comment type="catalytic activity">
    <reaction evidence="3">
        <text>5,6-dihydrouracil + NAD(+) = uracil + NADH + H(+)</text>
        <dbReference type="Rhea" id="RHEA:20189"/>
        <dbReference type="ChEBI" id="CHEBI:15378"/>
        <dbReference type="ChEBI" id="CHEBI:15901"/>
        <dbReference type="ChEBI" id="CHEBI:17568"/>
        <dbReference type="ChEBI" id="CHEBI:57540"/>
        <dbReference type="ChEBI" id="CHEBI:57945"/>
        <dbReference type="EC" id="1.3.1.1"/>
    </reaction>
</comment>
<dbReference type="SUPFAM" id="SSF51395">
    <property type="entry name" value="FMN-linked oxidoreductases"/>
    <property type="match status" value="1"/>
</dbReference>
<dbReference type="GO" id="GO:0004589">
    <property type="term" value="F:dihydroorotate dehydrogenase (NAD+) activity"/>
    <property type="evidence" value="ECO:0007669"/>
    <property type="project" value="UniProtKB-EC"/>
</dbReference>
<evidence type="ECO:0000256" key="5">
    <source>
        <dbReference type="ARBA" id="ARBA00049714"/>
    </source>
</evidence>
<name>A0ABV2QBL7_9BURK</name>
<evidence type="ECO:0000256" key="3">
    <source>
        <dbReference type="ARBA" id="ARBA00048792"/>
    </source>
</evidence>
<protein>
    <recommendedName>
        <fullName evidence="6">dihydrouracil dehydrogenase (NAD(+))</fullName>
        <ecNumber evidence="6">1.3.1.1</ecNumber>
    </recommendedName>
</protein>
<evidence type="ECO:0000259" key="7">
    <source>
        <dbReference type="Pfam" id="PF01180"/>
    </source>
</evidence>
<keyword evidence="9" id="KW-1185">Reference proteome</keyword>
<keyword evidence="1 8" id="KW-0560">Oxidoreductase</keyword>
<dbReference type="Gene3D" id="3.20.20.70">
    <property type="entry name" value="Aldolase class I"/>
    <property type="match status" value="1"/>
</dbReference>
<dbReference type="InterPro" id="IPR005720">
    <property type="entry name" value="Dihydroorotate_DH_cat"/>
</dbReference>
<evidence type="ECO:0000256" key="6">
    <source>
        <dbReference type="ARBA" id="ARBA00049728"/>
    </source>
</evidence>
<comment type="subunit">
    <text evidence="5">Heterotetramer of 2 PreA and 2 PreT subunits.</text>
</comment>
<dbReference type="RefSeq" id="WP_354445684.1">
    <property type="nucleotide sequence ID" value="NZ_JBEPSH010000007.1"/>
</dbReference>
<comment type="caution">
    <text evidence="8">The sequence shown here is derived from an EMBL/GenBank/DDBJ whole genome shotgun (WGS) entry which is preliminary data.</text>
</comment>